<comment type="caution">
    <text evidence="2">The sequence shown here is derived from an EMBL/GenBank/DDBJ whole genome shotgun (WGS) entry which is preliminary data.</text>
</comment>
<dbReference type="Proteomes" id="UP000054925">
    <property type="component" value="Unassembled WGS sequence"/>
</dbReference>
<evidence type="ECO:0000313" key="2">
    <source>
        <dbReference type="EMBL" id="SAL81815.1"/>
    </source>
</evidence>
<dbReference type="EMBL" id="FCOL02000066">
    <property type="protein sequence ID" value="SAL81815.1"/>
    <property type="molecule type" value="Genomic_DNA"/>
</dbReference>
<proteinExistence type="predicted"/>
<name>A0A158KLF8_9BURK</name>
<feature type="region of interest" description="Disordered" evidence="1">
    <location>
        <begin position="1"/>
        <end position="22"/>
    </location>
</feature>
<gene>
    <name evidence="2" type="ORF">AWB67_05946</name>
</gene>
<organism evidence="2 3">
    <name type="scientific">Caballeronia terrestris</name>
    <dbReference type="NCBI Taxonomy" id="1226301"/>
    <lineage>
        <taxon>Bacteria</taxon>
        <taxon>Pseudomonadati</taxon>
        <taxon>Pseudomonadota</taxon>
        <taxon>Betaproteobacteria</taxon>
        <taxon>Burkholderiales</taxon>
        <taxon>Burkholderiaceae</taxon>
        <taxon>Caballeronia</taxon>
    </lineage>
</organism>
<dbReference type="AlphaFoldDB" id="A0A158KLF8"/>
<accession>A0A158KLF8</accession>
<evidence type="ECO:0000313" key="3">
    <source>
        <dbReference type="Proteomes" id="UP000054925"/>
    </source>
</evidence>
<sequence>MTSFGSTDSATRHLKPSVGPMHATSERVARGRMYDCCTCPLYCELSQWVREPSPVPP</sequence>
<reference evidence="2" key="1">
    <citation type="submission" date="2016-01" db="EMBL/GenBank/DDBJ databases">
        <authorList>
            <person name="Peeters C."/>
        </authorList>
    </citation>
    <scope>NUCLEOTIDE SEQUENCE [LARGE SCALE GENOMIC DNA]</scope>
    <source>
        <strain evidence="2">LMG 22937</strain>
    </source>
</reference>
<keyword evidence="3" id="KW-1185">Reference proteome</keyword>
<protein>
    <submittedName>
        <fullName evidence="2">Uncharacterized protein</fullName>
    </submittedName>
</protein>
<evidence type="ECO:0000256" key="1">
    <source>
        <dbReference type="SAM" id="MobiDB-lite"/>
    </source>
</evidence>